<evidence type="ECO:0000256" key="1">
    <source>
        <dbReference type="ARBA" id="ARBA00006987"/>
    </source>
</evidence>
<evidence type="ECO:0000313" key="4">
    <source>
        <dbReference type="Proteomes" id="UP000192343"/>
    </source>
</evidence>
<feature type="signal peptide" evidence="2">
    <location>
        <begin position="1"/>
        <end position="18"/>
    </location>
</feature>
<dbReference type="InterPro" id="IPR042100">
    <property type="entry name" value="Bug_dom1"/>
</dbReference>
<protein>
    <submittedName>
        <fullName evidence="3">Tricarboxylic transport TctC</fullName>
    </submittedName>
</protein>
<reference evidence="3 4" key="1">
    <citation type="submission" date="2017-03" db="EMBL/GenBank/DDBJ databases">
        <title>Draft Genome sequence of Marispirochaeta sp. strain JC444.</title>
        <authorList>
            <person name="Shivani Y."/>
            <person name="Subhash Y."/>
            <person name="Sasikala C."/>
            <person name="Ramana C."/>
        </authorList>
    </citation>
    <scope>NUCLEOTIDE SEQUENCE [LARGE SCALE GENOMIC DNA]</scope>
    <source>
        <strain evidence="3 4">JC444</strain>
    </source>
</reference>
<dbReference type="InterPro" id="IPR005064">
    <property type="entry name" value="BUG"/>
</dbReference>
<dbReference type="OrthoDB" id="8880247at2"/>
<dbReference type="Proteomes" id="UP000192343">
    <property type="component" value="Unassembled WGS sequence"/>
</dbReference>
<name>A0A1Y1RZP3_9SPIO</name>
<dbReference type="CDD" id="cd07012">
    <property type="entry name" value="PBP2_Bug_TTT"/>
    <property type="match status" value="1"/>
</dbReference>
<gene>
    <name evidence="3" type="ORF">B4O97_09485</name>
</gene>
<feature type="chain" id="PRO_5013231457" evidence="2">
    <location>
        <begin position="19"/>
        <end position="334"/>
    </location>
</feature>
<keyword evidence="2" id="KW-0732">Signal</keyword>
<accession>A0A1Y1RZP3</accession>
<keyword evidence="4" id="KW-1185">Reference proteome</keyword>
<organism evidence="3 4">
    <name type="scientific">Marispirochaeta aestuarii</name>
    <dbReference type="NCBI Taxonomy" id="1963862"/>
    <lineage>
        <taxon>Bacteria</taxon>
        <taxon>Pseudomonadati</taxon>
        <taxon>Spirochaetota</taxon>
        <taxon>Spirochaetia</taxon>
        <taxon>Spirochaetales</taxon>
        <taxon>Spirochaetaceae</taxon>
        <taxon>Marispirochaeta</taxon>
    </lineage>
</organism>
<comment type="similarity">
    <text evidence="1">Belongs to the UPF0065 (bug) family.</text>
</comment>
<proteinExistence type="inferred from homology"/>
<dbReference type="Pfam" id="PF03401">
    <property type="entry name" value="TctC"/>
    <property type="match status" value="1"/>
</dbReference>
<dbReference type="Gene3D" id="3.40.190.10">
    <property type="entry name" value="Periplasmic binding protein-like II"/>
    <property type="match status" value="1"/>
</dbReference>
<dbReference type="PIRSF" id="PIRSF017082">
    <property type="entry name" value="YflP"/>
    <property type="match status" value="1"/>
</dbReference>
<dbReference type="PANTHER" id="PTHR42928">
    <property type="entry name" value="TRICARBOXYLATE-BINDING PROTEIN"/>
    <property type="match status" value="1"/>
</dbReference>
<sequence>MKKIIVSLLVLAVCFALAAPILAEGQGEGGEVQYPKGALDFVAPSGAGGGWDLTIRTVAKVLKDTGLVKVPMPVRNNPGAGGAVHLASLQEKPKADNIITVYSPPLILTKLSGSTDLNYENVTPLANLIADYAVFVVKADSKYNSIMDVMNALKKDPKSVKIGGTSSAGSMDHIQFLIMAKAAGVKNLRQIDYVNFNDSGAAQVMGGHIDLFSTGLSEVRGLIESGDLKALAQTADHRVGEGVVAAIPTCMEAGIHETFVNWRGLFGPPEMPQYAVDFWVNTLNQMVKTEEWKQAKIKNGWDDYYMQGPEYLEFLKKVDQSYRGILDEIGMLAD</sequence>
<evidence type="ECO:0000256" key="2">
    <source>
        <dbReference type="SAM" id="SignalP"/>
    </source>
</evidence>
<dbReference type="RefSeq" id="WP_083050343.1">
    <property type="nucleotide sequence ID" value="NZ_MWQY01000009.1"/>
</dbReference>
<evidence type="ECO:0000313" key="3">
    <source>
        <dbReference type="EMBL" id="ORC35393.1"/>
    </source>
</evidence>
<dbReference type="AlphaFoldDB" id="A0A1Y1RZP3"/>
<dbReference type="EMBL" id="MWQY01000009">
    <property type="protein sequence ID" value="ORC35393.1"/>
    <property type="molecule type" value="Genomic_DNA"/>
</dbReference>
<dbReference type="STRING" id="1963862.B4O97_09485"/>
<dbReference type="Gene3D" id="3.40.190.150">
    <property type="entry name" value="Bordetella uptake gene, domain 1"/>
    <property type="match status" value="1"/>
</dbReference>
<comment type="caution">
    <text evidence="3">The sequence shown here is derived from an EMBL/GenBank/DDBJ whole genome shotgun (WGS) entry which is preliminary data.</text>
</comment>
<dbReference type="PANTHER" id="PTHR42928:SF3">
    <property type="entry name" value="UPF0065 PROTEIN YFLP"/>
    <property type="match status" value="1"/>
</dbReference>
<dbReference type="SUPFAM" id="SSF53850">
    <property type="entry name" value="Periplasmic binding protein-like II"/>
    <property type="match status" value="1"/>
</dbReference>